<keyword evidence="3" id="KW-0964">Secreted</keyword>
<feature type="domain" description="Lipase" evidence="7">
    <location>
        <begin position="21"/>
        <end position="292"/>
    </location>
</feature>
<dbReference type="CDD" id="cd00707">
    <property type="entry name" value="Pancreat_lipase_like"/>
    <property type="match status" value="1"/>
</dbReference>
<dbReference type="PANTHER" id="PTHR11610">
    <property type="entry name" value="LIPASE"/>
    <property type="match status" value="1"/>
</dbReference>
<protein>
    <submittedName>
        <fullName evidence="8">Pancreatic triacylglycerol lipase</fullName>
        <ecNumber evidence="8">3.1.1.1</ecNumber>
    </submittedName>
</protein>
<dbReference type="GO" id="GO:0016298">
    <property type="term" value="F:lipase activity"/>
    <property type="evidence" value="ECO:0007669"/>
    <property type="project" value="InterPro"/>
</dbReference>
<keyword evidence="9" id="KW-1185">Reference proteome</keyword>
<dbReference type="Gene3D" id="3.40.50.1820">
    <property type="entry name" value="alpha/beta hydrolase"/>
    <property type="match status" value="1"/>
</dbReference>
<dbReference type="AlphaFoldDB" id="A0A3M7QEH3"/>
<feature type="chain" id="PRO_5018043195" evidence="6">
    <location>
        <begin position="18"/>
        <end position="334"/>
    </location>
</feature>
<dbReference type="PRINTS" id="PR00821">
    <property type="entry name" value="TAGLIPASE"/>
</dbReference>
<dbReference type="OrthoDB" id="199913at2759"/>
<dbReference type="EMBL" id="REGN01006365">
    <property type="protein sequence ID" value="RNA09836.1"/>
    <property type="molecule type" value="Genomic_DNA"/>
</dbReference>
<sequence>MILKLIYFISLIQTILCWPTFQYYSKNNPSNYLVLNSQNLTLSGFIHDKETKFLVHGFGDNGRVTRMLKVKDQLVIKSDINVILVDWEEGAAAPNYFAASDNVRVTGQKIADFIRESNIDASKVHCIGHSLGAHACGFAGKSKKLRRITGLDPAGPFFKGKNSTERLDKSDADFVDNIHTDGFYGIQDAIGHQDFYPNGGGSQLGCNPLDGLIGKRYAESMETISIRFDPKLDPIDLVACSHMRVPLYYAESVNSNCGFRSTPCDNYGMCACDSTLGCAPMGHYASRNYPHDSRENENHRRREVPTVTTPKKEENNIRTRVKSRDKKIMIIIEK</sequence>
<comment type="caution">
    <text evidence="8">The sequence shown here is derived from an EMBL/GenBank/DDBJ whole genome shotgun (WGS) entry which is preliminary data.</text>
</comment>
<evidence type="ECO:0000313" key="9">
    <source>
        <dbReference type="Proteomes" id="UP000276133"/>
    </source>
</evidence>
<dbReference type="SUPFAM" id="SSF53474">
    <property type="entry name" value="alpha/beta-Hydrolases"/>
    <property type="match status" value="1"/>
</dbReference>
<dbReference type="InterPro" id="IPR033906">
    <property type="entry name" value="Lipase_N"/>
</dbReference>
<dbReference type="GO" id="GO:0005615">
    <property type="term" value="C:extracellular space"/>
    <property type="evidence" value="ECO:0007669"/>
    <property type="project" value="TreeGrafter"/>
</dbReference>
<evidence type="ECO:0000259" key="7">
    <source>
        <dbReference type="Pfam" id="PF00151"/>
    </source>
</evidence>
<accession>A0A3M7QEH3</accession>
<dbReference type="InterPro" id="IPR000734">
    <property type="entry name" value="TAG_lipase"/>
</dbReference>
<evidence type="ECO:0000313" key="8">
    <source>
        <dbReference type="EMBL" id="RNA09836.1"/>
    </source>
</evidence>
<comment type="subcellular location">
    <subcellularLocation>
        <location evidence="1">Secreted</location>
    </subcellularLocation>
</comment>
<name>A0A3M7QEH3_BRAPC</name>
<evidence type="ECO:0000256" key="2">
    <source>
        <dbReference type="ARBA" id="ARBA00010701"/>
    </source>
</evidence>
<dbReference type="GO" id="GO:0106435">
    <property type="term" value="F:carboxylesterase activity"/>
    <property type="evidence" value="ECO:0007669"/>
    <property type="project" value="UniProtKB-EC"/>
</dbReference>
<dbReference type="Proteomes" id="UP000276133">
    <property type="component" value="Unassembled WGS sequence"/>
</dbReference>
<dbReference type="InterPro" id="IPR029058">
    <property type="entry name" value="AB_hydrolase_fold"/>
</dbReference>
<dbReference type="STRING" id="10195.A0A3M7QEH3"/>
<feature type="region of interest" description="Disordered" evidence="5">
    <location>
        <begin position="289"/>
        <end position="314"/>
    </location>
</feature>
<evidence type="ECO:0000256" key="1">
    <source>
        <dbReference type="ARBA" id="ARBA00004613"/>
    </source>
</evidence>
<evidence type="ECO:0000256" key="4">
    <source>
        <dbReference type="RuleBase" id="RU004262"/>
    </source>
</evidence>
<evidence type="ECO:0000256" key="3">
    <source>
        <dbReference type="ARBA" id="ARBA00022525"/>
    </source>
</evidence>
<organism evidence="8 9">
    <name type="scientific">Brachionus plicatilis</name>
    <name type="common">Marine rotifer</name>
    <name type="synonym">Brachionus muelleri</name>
    <dbReference type="NCBI Taxonomy" id="10195"/>
    <lineage>
        <taxon>Eukaryota</taxon>
        <taxon>Metazoa</taxon>
        <taxon>Spiralia</taxon>
        <taxon>Gnathifera</taxon>
        <taxon>Rotifera</taxon>
        <taxon>Eurotatoria</taxon>
        <taxon>Monogononta</taxon>
        <taxon>Pseudotrocha</taxon>
        <taxon>Ploima</taxon>
        <taxon>Brachionidae</taxon>
        <taxon>Brachionus</taxon>
    </lineage>
</organism>
<proteinExistence type="inferred from homology"/>
<evidence type="ECO:0000256" key="5">
    <source>
        <dbReference type="SAM" id="MobiDB-lite"/>
    </source>
</evidence>
<keyword evidence="6" id="KW-0732">Signal</keyword>
<dbReference type="GO" id="GO:0016042">
    <property type="term" value="P:lipid catabolic process"/>
    <property type="evidence" value="ECO:0007669"/>
    <property type="project" value="TreeGrafter"/>
</dbReference>
<reference evidence="8 9" key="1">
    <citation type="journal article" date="2018" name="Sci. Rep.">
        <title>Genomic signatures of local adaptation to the degree of environmental predictability in rotifers.</title>
        <authorList>
            <person name="Franch-Gras L."/>
            <person name="Hahn C."/>
            <person name="Garcia-Roger E.M."/>
            <person name="Carmona M.J."/>
            <person name="Serra M."/>
            <person name="Gomez A."/>
        </authorList>
    </citation>
    <scope>NUCLEOTIDE SEQUENCE [LARGE SCALE GENOMIC DNA]</scope>
    <source>
        <strain evidence="8">HYR1</strain>
    </source>
</reference>
<comment type="similarity">
    <text evidence="2 4">Belongs to the AB hydrolase superfamily. Lipase family.</text>
</comment>
<dbReference type="Pfam" id="PF00151">
    <property type="entry name" value="Lipase"/>
    <property type="match status" value="1"/>
</dbReference>
<dbReference type="PANTHER" id="PTHR11610:SF178">
    <property type="entry name" value="LIPASE MEMBER H-A-LIKE PROTEIN"/>
    <property type="match status" value="1"/>
</dbReference>
<dbReference type="InterPro" id="IPR013818">
    <property type="entry name" value="Lipase"/>
</dbReference>
<feature type="signal peptide" evidence="6">
    <location>
        <begin position="1"/>
        <end position="17"/>
    </location>
</feature>
<dbReference type="EC" id="3.1.1.1" evidence="8"/>
<evidence type="ECO:0000256" key="6">
    <source>
        <dbReference type="SAM" id="SignalP"/>
    </source>
</evidence>
<keyword evidence="8" id="KW-0378">Hydrolase</keyword>
<gene>
    <name evidence="8" type="ORF">BpHYR1_000263</name>
</gene>